<accession>A0ABR3LZA0</accession>
<comment type="caution">
    <text evidence="1">The sequence shown here is derived from an EMBL/GenBank/DDBJ whole genome shotgun (WGS) entry which is preliminary data.</text>
</comment>
<evidence type="ECO:0000313" key="2">
    <source>
        <dbReference type="Proteomes" id="UP001558613"/>
    </source>
</evidence>
<reference evidence="1 2" key="1">
    <citation type="submission" date="2023-09" db="EMBL/GenBank/DDBJ databases">
        <authorList>
            <person name="Wang M."/>
        </authorList>
    </citation>
    <scope>NUCLEOTIDE SEQUENCE [LARGE SCALE GENOMIC DNA]</scope>
    <source>
        <strain evidence="1">GT-2023</strain>
        <tissue evidence="1">Liver</tissue>
    </source>
</reference>
<evidence type="ECO:0000313" key="1">
    <source>
        <dbReference type="EMBL" id="KAL1257351.1"/>
    </source>
</evidence>
<sequence length="211" mass="23332">MLRVNNARPAKATQIYSLSASFISHIQLFHASFKNNILRLMSERGYENLRTDALRLSSVCLTEIRPSAGVIRLRADGQRIEFPIAVTADGLDYKRHNATENQDQHEDEDDRCDEAQTHSALIISAHVCRPHNHSALSLASALIFSQCSSLSLALNFYIFNVYEEDAALTSHSCSSQDPHLHDFSAGAGAARINSSVSAFVTSADVQMEHFI</sequence>
<protein>
    <submittedName>
        <fullName evidence="1">Uncharacterized protein</fullName>
    </submittedName>
</protein>
<organism evidence="1 2">
    <name type="scientific">Cirrhinus molitorella</name>
    <name type="common">mud carp</name>
    <dbReference type="NCBI Taxonomy" id="172907"/>
    <lineage>
        <taxon>Eukaryota</taxon>
        <taxon>Metazoa</taxon>
        <taxon>Chordata</taxon>
        <taxon>Craniata</taxon>
        <taxon>Vertebrata</taxon>
        <taxon>Euteleostomi</taxon>
        <taxon>Actinopterygii</taxon>
        <taxon>Neopterygii</taxon>
        <taxon>Teleostei</taxon>
        <taxon>Ostariophysi</taxon>
        <taxon>Cypriniformes</taxon>
        <taxon>Cyprinidae</taxon>
        <taxon>Labeoninae</taxon>
        <taxon>Labeonini</taxon>
        <taxon>Cirrhinus</taxon>
    </lineage>
</organism>
<proteinExistence type="predicted"/>
<name>A0ABR3LZA0_9TELE</name>
<dbReference type="EMBL" id="JAYMGO010000017">
    <property type="protein sequence ID" value="KAL1257351.1"/>
    <property type="molecule type" value="Genomic_DNA"/>
</dbReference>
<gene>
    <name evidence="1" type="ORF">QQF64_010595</name>
</gene>
<dbReference type="Proteomes" id="UP001558613">
    <property type="component" value="Unassembled WGS sequence"/>
</dbReference>
<keyword evidence="2" id="KW-1185">Reference proteome</keyword>